<feature type="domain" description="ATP-grasp" evidence="6">
    <location>
        <begin position="107"/>
        <end position="289"/>
    </location>
</feature>
<dbReference type="GO" id="GO:0016879">
    <property type="term" value="F:ligase activity, forming carbon-nitrogen bonds"/>
    <property type="evidence" value="ECO:0007669"/>
    <property type="project" value="TreeGrafter"/>
</dbReference>
<dbReference type="InterPro" id="IPR004666">
    <property type="entry name" value="Rp_bS6_RimK/Lys_biosynth_LsyX"/>
</dbReference>
<keyword evidence="1" id="KW-0479">Metal-binding</keyword>
<gene>
    <name evidence="7" type="primary">mptN</name>
    <name evidence="7" type="ORF">NSCAC_0081</name>
</gene>
<protein>
    <submittedName>
        <fullName evidence="7">Alpha-L-glutamate ligase</fullName>
        <ecNumber evidence="7">6.3.2.33</ecNumber>
    </submittedName>
</protein>
<dbReference type="Gene3D" id="3.40.50.20">
    <property type="match status" value="1"/>
</dbReference>
<dbReference type="GO" id="GO:0005524">
    <property type="term" value="F:ATP binding"/>
    <property type="evidence" value="ECO:0007669"/>
    <property type="project" value="UniProtKB-UniRule"/>
</dbReference>
<dbReference type="GO" id="GO:0046872">
    <property type="term" value="F:metal ion binding"/>
    <property type="evidence" value="ECO:0007669"/>
    <property type="project" value="UniProtKB-KW"/>
</dbReference>
<dbReference type="InterPro" id="IPR011761">
    <property type="entry name" value="ATP-grasp"/>
</dbReference>
<dbReference type="KEGG" id="ntg:NSCAC_0081"/>
<dbReference type="NCBIfam" id="TIGR00768">
    <property type="entry name" value="rimK_fam"/>
    <property type="match status" value="1"/>
</dbReference>
<dbReference type="PROSITE" id="PS50975">
    <property type="entry name" value="ATP_GRASP"/>
    <property type="match status" value="1"/>
</dbReference>
<evidence type="ECO:0000256" key="3">
    <source>
        <dbReference type="ARBA" id="ARBA00022840"/>
    </source>
</evidence>
<evidence type="ECO:0000256" key="5">
    <source>
        <dbReference type="PROSITE-ProRule" id="PRU00409"/>
    </source>
</evidence>
<accession>A0A7G1Q7C2</accession>
<dbReference type="Pfam" id="PF08443">
    <property type="entry name" value="RimK"/>
    <property type="match status" value="1"/>
</dbReference>
<dbReference type="AlphaFoldDB" id="A0A7G1Q7C2"/>
<organism evidence="7 8">
    <name type="scientific">Candidatus Nitrosacidococcus tergens</name>
    <dbReference type="NCBI Taxonomy" id="553981"/>
    <lineage>
        <taxon>Bacteria</taxon>
        <taxon>Pseudomonadati</taxon>
        <taxon>Pseudomonadota</taxon>
        <taxon>Gammaproteobacteria</taxon>
        <taxon>Chromatiales</taxon>
        <taxon>Chromatiaceae</taxon>
        <taxon>Candidatus Nitrosacidococcus</taxon>
    </lineage>
</organism>
<dbReference type="PANTHER" id="PTHR21621">
    <property type="entry name" value="RIBOSOMAL PROTEIN S6 MODIFICATION PROTEIN"/>
    <property type="match status" value="1"/>
</dbReference>
<keyword evidence="2 5" id="KW-0547">Nucleotide-binding</keyword>
<dbReference type="InterPro" id="IPR013651">
    <property type="entry name" value="ATP-grasp_RimK-type"/>
</dbReference>
<reference evidence="7 8" key="1">
    <citation type="submission" date="2020-03" db="EMBL/GenBank/DDBJ databases">
        <authorList>
            <person name="Picone N."/>
        </authorList>
    </citation>
    <scope>NUCLEOTIDE SEQUENCE [LARGE SCALE GENOMIC DNA]</scope>
    <source>
        <strain evidence="7">NSCAC1</strain>
    </source>
</reference>
<keyword evidence="7" id="KW-0436">Ligase</keyword>
<keyword evidence="4" id="KW-0464">Manganese</keyword>
<dbReference type="InterPro" id="IPR013815">
    <property type="entry name" value="ATP_grasp_subdomain_1"/>
</dbReference>
<dbReference type="SUPFAM" id="SSF56059">
    <property type="entry name" value="Glutathione synthetase ATP-binding domain-like"/>
    <property type="match status" value="1"/>
</dbReference>
<dbReference type="PANTHER" id="PTHR21621:SF0">
    <property type="entry name" value="BETA-CITRYLGLUTAMATE SYNTHASE B-RELATED"/>
    <property type="match status" value="1"/>
</dbReference>
<sequence length="296" mass="33324">MPCVVVFNHNHGWHSQQLAFALAHYEVETIYSNLSQCKVDLSLPFGLYIPGLNNQLPDAVIVRGIASGSLEQISFRLDILHMLEKLGIPIFNSPSAIERTVDKARTSLLLHHKGISTPRTWVYEDKEQVCIAITQAIQENHQLIIKPLFGSQGRGIHFIHHKNLDEVVPEGNLYYLQEYIPPITPNLWKDWRVFVIQHRVVAAMIRCGQSWITNAAQGAVCIAVIDLDPEISQLACRATRAVDVDYGGVDIIQSVNGYQVLEVNSIPAWKALQRVTKSNLAQTLVNELIIKKLKHF</sequence>
<evidence type="ECO:0000256" key="4">
    <source>
        <dbReference type="ARBA" id="ARBA00023211"/>
    </source>
</evidence>
<evidence type="ECO:0000256" key="1">
    <source>
        <dbReference type="ARBA" id="ARBA00022723"/>
    </source>
</evidence>
<evidence type="ECO:0000313" key="7">
    <source>
        <dbReference type="EMBL" id="CAB1274263.1"/>
    </source>
</evidence>
<dbReference type="RefSeq" id="WP_197744488.1">
    <property type="nucleotide sequence ID" value="NZ_LR778175.1"/>
</dbReference>
<evidence type="ECO:0000256" key="2">
    <source>
        <dbReference type="ARBA" id="ARBA00022741"/>
    </source>
</evidence>
<name>A0A7G1Q7C2_9GAMM</name>
<dbReference type="EMBL" id="LR778175">
    <property type="protein sequence ID" value="CAB1274263.1"/>
    <property type="molecule type" value="Genomic_DNA"/>
</dbReference>
<keyword evidence="8" id="KW-1185">Reference proteome</keyword>
<dbReference type="Gene3D" id="3.30.470.20">
    <property type="entry name" value="ATP-grasp fold, B domain"/>
    <property type="match status" value="1"/>
</dbReference>
<dbReference type="GO" id="GO:0005737">
    <property type="term" value="C:cytoplasm"/>
    <property type="evidence" value="ECO:0007669"/>
    <property type="project" value="TreeGrafter"/>
</dbReference>
<evidence type="ECO:0000313" key="8">
    <source>
        <dbReference type="Proteomes" id="UP000516072"/>
    </source>
</evidence>
<dbReference type="Gene3D" id="3.30.1490.20">
    <property type="entry name" value="ATP-grasp fold, A domain"/>
    <property type="match status" value="1"/>
</dbReference>
<dbReference type="EC" id="6.3.2.33" evidence="7"/>
<proteinExistence type="predicted"/>
<keyword evidence="3 5" id="KW-0067">ATP-binding</keyword>
<dbReference type="Proteomes" id="UP000516072">
    <property type="component" value="Chromosome"/>
</dbReference>
<evidence type="ECO:0000259" key="6">
    <source>
        <dbReference type="PROSITE" id="PS50975"/>
    </source>
</evidence>